<sequence>MHVWREAHTTWTEENPGYQLRYWSMNDARRYLASRHPPIYLRTFDCMRAYAAKADFFRYTLLHDEGGWYSDWKQVCLKTGLLDSLLATGKRDFFFFDTLREDLRRRGRRVMTAFFGTEGKSLILKGAIERSILNIARRSYDYPNVLHVAGPGMLGEVYARGEHQTNISKHDYYLNNFFYYDGERVVQHKCDACTKLQNWTHGNNYNTLWGQKKFYCL</sequence>
<dbReference type="Pfam" id="PF04488">
    <property type="entry name" value="Gly_transf_sug"/>
    <property type="match status" value="1"/>
</dbReference>
<evidence type="ECO:0000256" key="1">
    <source>
        <dbReference type="ARBA" id="ARBA00022679"/>
    </source>
</evidence>
<dbReference type="InterPro" id="IPR051706">
    <property type="entry name" value="Glycosyltransferase_domain"/>
</dbReference>
<dbReference type="GO" id="GO:0000030">
    <property type="term" value="F:mannosyltransferase activity"/>
    <property type="evidence" value="ECO:0007669"/>
    <property type="project" value="TreeGrafter"/>
</dbReference>
<protein>
    <submittedName>
        <fullName evidence="2">Uncharacterized protein</fullName>
    </submittedName>
</protein>
<dbReference type="PANTHER" id="PTHR32385">
    <property type="entry name" value="MANNOSYL PHOSPHORYLINOSITOL CERAMIDE SYNTHASE"/>
    <property type="match status" value="1"/>
</dbReference>
<keyword evidence="3" id="KW-1185">Reference proteome</keyword>
<keyword evidence="1" id="KW-0808">Transferase</keyword>
<dbReference type="AlphaFoldDB" id="A0AAE0C7D1"/>
<dbReference type="GO" id="GO:0016020">
    <property type="term" value="C:membrane"/>
    <property type="evidence" value="ECO:0007669"/>
    <property type="project" value="GOC"/>
</dbReference>
<dbReference type="Gene3D" id="3.90.550.20">
    <property type="match status" value="1"/>
</dbReference>
<organism evidence="2 3">
    <name type="scientific">Cymbomonas tetramitiformis</name>
    <dbReference type="NCBI Taxonomy" id="36881"/>
    <lineage>
        <taxon>Eukaryota</taxon>
        <taxon>Viridiplantae</taxon>
        <taxon>Chlorophyta</taxon>
        <taxon>Pyramimonadophyceae</taxon>
        <taxon>Pyramimonadales</taxon>
        <taxon>Pyramimonadaceae</taxon>
        <taxon>Cymbomonas</taxon>
    </lineage>
</organism>
<dbReference type="SUPFAM" id="SSF53448">
    <property type="entry name" value="Nucleotide-diphospho-sugar transferases"/>
    <property type="match status" value="1"/>
</dbReference>
<proteinExistence type="predicted"/>
<accession>A0AAE0C7D1</accession>
<reference evidence="2 3" key="1">
    <citation type="journal article" date="2015" name="Genome Biol. Evol.">
        <title>Comparative Genomics of a Bacterivorous Green Alga Reveals Evolutionary Causalities and Consequences of Phago-Mixotrophic Mode of Nutrition.</title>
        <authorList>
            <person name="Burns J.A."/>
            <person name="Paasch A."/>
            <person name="Narechania A."/>
            <person name="Kim E."/>
        </authorList>
    </citation>
    <scope>NUCLEOTIDE SEQUENCE [LARGE SCALE GENOMIC DNA]</scope>
    <source>
        <strain evidence="2 3">PLY_AMNH</strain>
    </source>
</reference>
<dbReference type="PANTHER" id="PTHR32385:SF15">
    <property type="entry name" value="INOSITOL PHOSPHOCERAMIDE MANNOSYLTRANSFERASE 1"/>
    <property type="match status" value="1"/>
</dbReference>
<dbReference type="Proteomes" id="UP001190700">
    <property type="component" value="Unassembled WGS sequence"/>
</dbReference>
<dbReference type="GO" id="GO:0051999">
    <property type="term" value="P:mannosyl-inositol phosphorylceramide biosynthetic process"/>
    <property type="evidence" value="ECO:0007669"/>
    <property type="project" value="TreeGrafter"/>
</dbReference>
<gene>
    <name evidence="2" type="ORF">CYMTET_41513</name>
</gene>
<name>A0AAE0C7D1_9CHLO</name>
<dbReference type="EMBL" id="LGRX02027621">
    <property type="protein sequence ID" value="KAK3249034.1"/>
    <property type="molecule type" value="Genomic_DNA"/>
</dbReference>
<dbReference type="InterPro" id="IPR007577">
    <property type="entry name" value="GlycoTrfase_DXD_sugar-bd_CS"/>
</dbReference>
<evidence type="ECO:0000313" key="2">
    <source>
        <dbReference type="EMBL" id="KAK3249034.1"/>
    </source>
</evidence>
<evidence type="ECO:0000313" key="3">
    <source>
        <dbReference type="Proteomes" id="UP001190700"/>
    </source>
</evidence>
<dbReference type="InterPro" id="IPR029044">
    <property type="entry name" value="Nucleotide-diphossugar_trans"/>
</dbReference>
<comment type="caution">
    <text evidence="2">The sequence shown here is derived from an EMBL/GenBank/DDBJ whole genome shotgun (WGS) entry which is preliminary data.</text>
</comment>